<keyword evidence="2" id="KW-1185">Reference proteome</keyword>
<dbReference type="Proteomes" id="UP001521074">
    <property type="component" value="Unassembled WGS sequence"/>
</dbReference>
<organism evidence="1 2">
    <name type="scientific">Acetobacter sicerae</name>
    <dbReference type="NCBI Taxonomy" id="85325"/>
    <lineage>
        <taxon>Bacteria</taxon>
        <taxon>Pseudomonadati</taxon>
        <taxon>Pseudomonadota</taxon>
        <taxon>Alphaproteobacteria</taxon>
        <taxon>Acetobacterales</taxon>
        <taxon>Acetobacteraceae</taxon>
        <taxon>Acetobacter</taxon>
    </lineage>
</organism>
<accession>A0ABS8VXR6</accession>
<dbReference type="EMBL" id="JAJSOJ010000018">
    <property type="protein sequence ID" value="MCE0743707.1"/>
    <property type="molecule type" value="Genomic_DNA"/>
</dbReference>
<sequence>MSASHHPLIPSVAHFIFPERKIVWPRAFAVASAAQAGMEQVIVHHAGELPAGPQTDFLQSLERVAFRRLDKTTLLRGVEEKTGIHGLSQLYTLSPDQETRNCILSAALIHAHGGIFLTPETLMIAPFLHERTGSVFFGSRRVSITERSLTLSRAFRPAFMKHTRSDAKKTPRRSSAFAPVYPVFGAVAGAPFLTQWLRALVADHNLQAETVLRGLLEKNTDTGVIVYPPDTMYSLSSRSALRLFRRSASKRLPSLVPKGARVVHWKASPATKPHETRISPDHVMNHAYCQPYSALVWNHASAVKKIVYL</sequence>
<name>A0ABS8VXR6_9PROT</name>
<comment type="caution">
    <text evidence="1">The sequence shown here is derived from an EMBL/GenBank/DDBJ whole genome shotgun (WGS) entry which is preliminary data.</text>
</comment>
<dbReference type="RefSeq" id="WP_232877295.1">
    <property type="nucleotide sequence ID" value="NZ_JAJSOJ010000018.1"/>
</dbReference>
<gene>
    <name evidence="1" type="ORF">LWC05_07335</name>
</gene>
<protein>
    <recommendedName>
        <fullName evidence="3">YrdC-like domain-containing protein</fullName>
    </recommendedName>
</protein>
<reference evidence="1 2" key="1">
    <citation type="submission" date="2021-12" db="EMBL/GenBank/DDBJ databases">
        <title>Genome sequence of Acetobacter sicerae DmPark20a_162.</title>
        <authorList>
            <person name="Chaston J.M."/>
        </authorList>
    </citation>
    <scope>NUCLEOTIDE SEQUENCE [LARGE SCALE GENOMIC DNA]</scope>
    <source>
        <strain evidence="1 2">DmPark20a_162</strain>
    </source>
</reference>
<proteinExistence type="predicted"/>
<evidence type="ECO:0008006" key="3">
    <source>
        <dbReference type="Google" id="ProtNLM"/>
    </source>
</evidence>
<evidence type="ECO:0000313" key="2">
    <source>
        <dbReference type="Proteomes" id="UP001521074"/>
    </source>
</evidence>
<evidence type="ECO:0000313" key="1">
    <source>
        <dbReference type="EMBL" id="MCE0743707.1"/>
    </source>
</evidence>